<dbReference type="Proteomes" id="UP001582793">
    <property type="component" value="Unassembled WGS sequence"/>
</dbReference>
<dbReference type="RefSeq" id="WP_364207726.1">
    <property type="nucleotide sequence ID" value="NZ_JBCGDC010000139.1"/>
</dbReference>
<comment type="caution">
    <text evidence="2">The sequence shown here is derived from an EMBL/GenBank/DDBJ whole genome shotgun (WGS) entry which is preliminary data.</text>
</comment>
<evidence type="ECO:0000313" key="3">
    <source>
        <dbReference type="Proteomes" id="UP001582793"/>
    </source>
</evidence>
<keyword evidence="3" id="KW-1185">Reference proteome</keyword>
<evidence type="ECO:0008006" key="4">
    <source>
        <dbReference type="Google" id="ProtNLM"/>
    </source>
</evidence>
<gene>
    <name evidence="2" type="ORF">AAFH96_30385</name>
</gene>
<evidence type="ECO:0000313" key="2">
    <source>
        <dbReference type="EMBL" id="MFB6397371.1"/>
    </source>
</evidence>
<feature type="compositionally biased region" description="Basic and acidic residues" evidence="1">
    <location>
        <begin position="37"/>
        <end position="52"/>
    </location>
</feature>
<name>A0ABV5CZF1_9ACTN</name>
<organism evidence="2 3">
    <name type="scientific">Polymorphospora lycopeni</name>
    <dbReference type="NCBI Taxonomy" id="3140240"/>
    <lineage>
        <taxon>Bacteria</taxon>
        <taxon>Bacillati</taxon>
        <taxon>Actinomycetota</taxon>
        <taxon>Actinomycetes</taxon>
        <taxon>Micromonosporales</taxon>
        <taxon>Micromonosporaceae</taxon>
        <taxon>Polymorphospora</taxon>
    </lineage>
</organism>
<reference evidence="2 3" key="1">
    <citation type="submission" date="2024-04" db="EMBL/GenBank/DDBJ databases">
        <title>Polymorphospora sp. isolated from Baiyangdian Lake in Xiong'an New Area.</title>
        <authorList>
            <person name="Zhang X."/>
            <person name="Liu J."/>
        </authorList>
    </citation>
    <scope>NUCLEOTIDE SEQUENCE [LARGE SCALE GENOMIC DNA]</scope>
    <source>
        <strain evidence="2 3">2-325</strain>
    </source>
</reference>
<proteinExistence type="predicted"/>
<evidence type="ECO:0000256" key="1">
    <source>
        <dbReference type="SAM" id="MobiDB-lite"/>
    </source>
</evidence>
<sequence>MTVERSRVTVDAPVDSGSPAADDRQSPRTEAVADGPSRADVRRAVAENDRRLGGPAETESYVTPEVGTPEYQGRMAELARDPAQGGRVTRKTPREAEVGLECERRGDLPGPIRRAELDQSRPDAVKDQGDFVDSGGRYWDVKGPAEFFPPYDRRAGESMPDGLRGRYEPAAFELTIKDEIGDGKNVIVDTWLLTRESSDDLKARVAARREWDGKVVFYP</sequence>
<dbReference type="EMBL" id="JBCGDC010000139">
    <property type="protein sequence ID" value="MFB6397371.1"/>
    <property type="molecule type" value="Genomic_DNA"/>
</dbReference>
<protein>
    <recommendedName>
        <fullName evidence="4">Tox-REase-5 domain-containing protein</fullName>
    </recommendedName>
</protein>
<accession>A0ABV5CZF1</accession>
<feature type="region of interest" description="Disordered" evidence="1">
    <location>
        <begin position="1"/>
        <end position="62"/>
    </location>
</feature>